<evidence type="ECO:0000313" key="3">
    <source>
        <dbReference type="Proteomes" id="UP000315496"/>
    </source>
</evidence>
<dbReference type="Proteomes" id="UP000315496">
    <property type="component" value="Chromosome 1"/>
</dbReference>
<organism evidence="2 3">
    <name type="scientific">Giardia muris</name>
    <dbReference type="NCBI Taxonomy" id="5742"/>
    <lineage>
        <taxon>Eukaryota</taxon>
        <taxon>Metamonada</taxon>
        <taxon>Diplomonadida</taxon>
        <taxon>Hexamitidae</taxon>
        <taxon>Giardiinae</taxon>
        <taxon>Giardia</taxon>
    </lineage>
</organism>
<evidence type="ECO:0000313" key="2">
    <source>
        <dbReference type="EMBL" id="TNJ29881.1"/>
    </source>
</evidence>
<feature type="compositionally biased region" description="Basic residues" evidence="1">
    <location>
        <begin position="1"/>
        <end position="10"/>
    </location>
</feature>
<proteinExistence type="predicted"/>
<dbReference type="EMBL" id="VDLU01000001">
    <property type="protein sequence ID" value="TNJ29881.1"/>
    <property type="molecule type" value="Genomic_DNA"/>
</dbReference>
<gene>
    <name evidence="2" type="ORF">GMRT_10306</name>
</gene>
<evidence type="ECO:0000256" key="1">
    <source>
        <dbReference type="SAM" id="MobiDB-lite"/>
    </source>
</evidence>
<feature type="region of interest" description="Disordered" evidence="1">
    <location>
        <begin position="42"/>
        <end position="64"/>
    </location>
</feature>
<sequence length="216" mass="24409">MAKLLRRTRSKPQVIHRGSAPRHLRKSGCTVTDLYRAYGLRAHTDGPNSTSQRTSTSGSASAPVPNHYITSQSFLHGSRLDPTLHQASEDKGLGQVTYKDGTTCTVLEYVATRRINRIDSEFVEAARKKYGDDIDMIFSDLSLNQMQFTKREIQKLFNLYDDVKKGGTLKLCTDSVLNDIRRQPEPSKSKLDEATTMTIEEANWISKITQRLRQDT</sequence>
<accession>A0A4Z1TBH8</accession>
<dbReference type="AlphaFoldDB" id="A0A4Z1TBH8"/>
<keyword evidence="3" id="KW-1185">Reference proteome</keyword>
<name>A0A4Z1TBH8_GIAMU</name>
<protein>
    <submittedName>
        <fullName evidence="2">Ribosome biogenesis protein Nop16</fullName>
    </submittedName>
</protein>
<dbReference type="VEuPathDB" id="GiardiaDB:GMRT_10306"/>
<feature type="compositionally biased region" description="Polar residues" evidence="1">
    <location>
        <begin position="46"/>
        <end position="60"/>
    </location>
</feature>
<feature type="region of interest" description="Disordered" evidence="1">
    <location>
        <begin position="1"/>
        <end position="24"/>
    </location>
</feature>
<comment type="caution">
    <text evidence="2">The sequence shown here is derived from an EMBL/GenBank/DDBJ whole genome shotgun (WGS) entry which is preliminary data.</text>
</comment>
<reference evidence="2 3" key="1">
    <citation type="submission" date="2019-05" db="EMBL/GenBank/DDBJ databases">
        <title>The compact genome of Giardia muris reveals important steps in the evolution of intestinal protozoan parasites.</title>
        <authorList>
            <person name="Xu F."/>
            <person name="Jimenez-Gonzalez A."/>
            <person name="Einarsson E."/>
            <person name="Astvaldsson A."/>
            <person name="Peirasmaki D."/>
            <person name="Eckmann L."/>
            <person name="Andersson J.O."/>
            <person name="Svard S.G."/>
            <person name="Jerlstrom-Hultqvist J."/>
        </authorList>
    </citation>
    <scope>NUCLEOTIDE SEQUENCE [LARGE SCALE GENOMIC DNA]</scope>
    <source>
        <strain evidence="2 3">Roberts-Thomson</strain>
    </source>
</reference>